<evidence type="ECO:0000259" key="1">
    <source>
        <dbReference type="Pfam" id="PF00561"/>
    </source>
</evidence>
<evidence type="ECO:0000259" key="2">
    <source>
        <dbReference type="Pfam" id="PF08386"/>
    </source>
</evidence>
<dbReference type="InterPro" id="IPR000073">
    <property type="entry name" value="AB_hydrolase_1"/>
</dbReference>
<name>A0A4Y8AVX5_9FLAO</name>
<evidence type="ECO:0000313" key="3">
    <source>
        <dbReference type="EMBL" id="TEW76285.1"/>
    </source>
</evidence>
<dbReference type="SUPFAM" id="SSF53474">
    <property type="entry name" value="alpha/beta-Hydrolases"/>
    <property type="match status" value="1"/>
</dbReference>
<dbReference type="RefSeq" id="WP_134246301.1">
    <property type="nucleotide sequence ID" value="NZ_SNQI01000001.1"/>
</dbReference>
<reference evidence="3 4" key="1">
    <citation type="journal article" date="2011" name="J. Microbiol.">
        <title>Gramella jeungdoensis sp. nov., isolated from a solar saltern in Korea.</title>
        <authorList>
            <person name="Joung Y."/>
            <person name="Kim H."/>
            <person name="Jang T."/>
            <person name="Ahn T.S."/>
            <person name="Joh K."/>
        </authorList>
    </citation>
    <scope>NUCLEOTIDE SEQUENCE [LARGE SCALE GENOMIC DNA]</scope>
    <source>
        <strain evidence="3 4">KCTC 23123</strain>
    </source>
</reference>
<dbReference type="AlphaFoldDB" id="A0A4Y8AVX5"/>
<dbReference type="Pfam" id="PF08386">
    <property type="entry name" value="Abhydrolase_4"/>
    <property type="match status" value="1"/>
</dbReference>
<keyword evidence="3" id="KW-0378">Hydrolase</keyword>
<dbReference type="InterPro" id="IPR013595">
    <property type="entry name" value="Pept_S33_TAP-like_C"/>
</dbReference>
<keyword evidence="4" id="KW-1185">Reference proteome</keyword>
<sequence length="293" mass="32921">MQQNKSNTLTKTKHISKIPKSIIIPGKILQCIAPPLATKYAIKLFKTPIKFKTPVREKMMAKSSQKEMLFIPELNKKVMVYTYGYSKRKVLLVHGWSGRGTQLFKIADKLLENGFMTISFDAPAHGKSEGKETLMNEFITVSMFLEKKYGTFEYAVGHSLGGMAILNSVKKGLRIKKAIIIGSGDIITDIIGVFVKKIELNQKMVVKMMHTFFKKFGEDIDNYSASIAAKSVKIPTLIIHDTKDSEVPVSCAHNIRQNTEQGELLITNGLGHTRILKDNFVVKSIVEFIKRNP</sequence>
<dbReference type="Proteomes" id="UP000298517">
    <property type="component" value="Unassembled WGS sequence"/>
</dbReference>
<dbReference type="OrthoDB" id="9785847at2"/>
<feature type="domain" description="Peptidase S33 tripeptidyl aminopeptidase-like C-terminal" evidence="2">
    <location>
        <begin position="230"/>
        <end position="286"/>
    </location>
</feature>
<dbReference type="EMBL" id="SNQI01000001">
    <property type="protein sequence ID" value="TEW76285.1"/>
    <property type="molecule type" value="Genomic_DNA"/>
</dbReference>
<dbReference type="Pfam" id="PF00561">
    <property type="entry name" value="Abhydrolase_1"/>
    <property type="match status" value="1"/>
</dbReference>
<gene>
    <name evidence="3" type="ORF">E2488_00065</name>
</gene>
<dbReference type="GO" id="GO:0016787">
    <property type="term" value="F:hydrolase activity"/>
    <property type="evidence" value="ECO:0007669"/>
    <property type="project" value="UniProtKB-KW"/>
</dbReference>
<protein>
    <submittedName>
        <fullName evidence="3">Alpha/beta hydrolase</fullName>
    </submittedName>
</protein>
<comment type="caution">
    <text evidence="3">The sequence shown here is derived from an EMBL/GenBank/DDBJ whole genome shotgun (WGS) entry which is preliminary data.</text>
</comment>
<organism evidence="3 4">
    <name type="scientific">Gramella jeungdoensis</name>
    <dbReference type="NCBI Taxonomy" id="708091"/>
    <lineage>
        <taxon>Bacteria</taxon>
        <taxon>Pseudomonadati</taxon>
        <taxon>Bacteroidota</taxon>
        <taxon>Flavobacteriia</taxon>
        <taxon>Flavobacteriales</taxon>
        <taxon>Flavobacteriaceae</taxon>
        <taxon>Christiangramia</taxon>
    </lineage>
</organism>
<dbReference type="InterPro" id="IPR029058">
    <property type="entry name" value="AB_hydrolase_fold"/>
</dbReference>
<evidence type="ECO:0000313" key="4">
    <source>
        <dbReference type="Proteomes" id="UP000298517"/>
    </source>
</evidence>
<dbReference type="Gene3D" id="3.40.50.1820">
    <property type="entry name" value="alpha/beta hydrolase"/>
    <property type="match status" value="1"/>
</dbReference>
<proteinExistence type="predicted"/>
<accession>A0A4Y8AVX5</accession>
<feature type="domain" description="AB hydrolase-1" evidence="1">
    <location>
        <begin position="90"/>
        <end position="183"/>
    </location>
</feature>